<dbReference type="AlphaFoldDB" id="A0A3L9Y111"/>
<comment type="caution">
    <text evidence="3">The sequence shown here is derived from an EMBL/GenBank/DDBJ whole genome shotgun (WGS) entry which is preliminary data.</text>
</comment>
<dbReference type="Pfam" id="PF18932">
    <property type="entry name" value="DUF5681"/>
    <property type="match status" value="1"/>
</dbReference>
<evidence type="ECO:0000259" key="2">
    <source>
        <dbReference type="Pfam" id="PF18932"/>
    </source>
</evidence>
<proteinExistence type="predicted"/>
<name>A0A3L9Y111_9RHOB</name>
<feature type="compositionally biased region" description="Basic and acidic residues" evidence="1">
    <location>
        <begin position="1"/>
        <end position="11"/>
    </location>
</feature>
<feature type="region of interest" description="Disordered" evidence="1">
    <location>
        <begin position="1"/>
        <end position="34"/>
    </location>
</feature>
<protein>
    <recommendedName>
        <fullName evidence="2">DUF5681 domain-containing protein</fullName>
    </recommendedName>
</protein>
<gene>
    <name evidence="3" type="ORF">D9R08_09560</name>
</gene>
<reference evidence="3 4" key="1">
    <citation type="submission" date="2018-10" db="EMBL/GenBank/DDBJ databases">
        <authorList>
            <person name="Jung H.S."/>
            <person name="Jeon C.O."/>
        </authorList>
    </citation>
    <scope>NUCLEOTIDE SEQUENCE [LARGE SCALE GENOMIC DNA]</scope>
    <source>
        <strain evidence="3 4">MA-7-27</strain>
    </source>
</reference>
<dbReference type="Proteomes" id="UP000281343">
    <property type="component" value="Unassembled WGS sequence"/>
</dbReference>
<dbReference type="InterPro" id="IPR043736">
    <property type="entry name" value="DUF5681"/>
</dbReference>
<evidence type="ECO:0000313" key="4">
    <source>
        <dbReference type="Proteomes" id="UP000281343"/>
    </source>
</evidence>
<evidence type="ECO:0000256" key="1">
    <source>
        <dbReference type="SAM" id="MobiDB-lite"/>
    </source>
</evidence>
<dbReference type="EMBL" id="RCNT01000004">
    <property type="protein sequence ID" value="RMA42514.1"/>
    <property type="molecule type" value="Genomic_DNA"/>
</dbReference>
<accession>A0A3L9Y111</accession>
<organism evidence="3 4">
    <name type="scientific">Rhodophyticola porphyridii</name>
    <dbReference type="NCBI Taxonomy" id="1852017"/>
    <lineage>
        <taxon>Bacteria</taxon>
        <taxon>Pseudomonadati</taxon>
        <taxon>Pseudomonadota</taxon>
        <taxon>Alphaproteobacteria</taxon>
        <taxon>Rhodobacterales</taxon>
        <taxon>Roseobacteraceae</taxon>
        <taxon>Rhodophyticola</taxon>
    </lineage>
</organism>
<dbReference type="OrthoDB" id="2086138at2"/>
<evidence type="ECO:0000313" key="3">
    <source>
        <dbReference type="EMBL" id="RMA42514.1"/>
    </source>
</evidence>
<keyword evidence="4" id="KW-1185">Reference proteome</keyword>
<sequence length="179" mass="19943">MTRKPEPPEHSRFKKGQSGNPKGRPRKSLTTGSASTFDVIVDKTLTITQNGVPREVSVEEALQHRTYRDAIAGNRSARREVLKMIAKREQALAKLAPPPAYTVTTAQEEDPDNANAALLILGIACRDPTNYGPNDKYERLLLEPWAVQAALSRRRGGSKLDKKDIEDIRRCTRDPDGLR</sequence>
<feature type="domain" description="DUF5681" evidence="2">
    <location>
        <begin position="10"/>
        <end position="89"/>
    </location>
</feature>